<evidence type="ECO:0000256" key="2">
    <source>
        <dbReference type="ARBA" id="ARBA00022801"/>
    </source>
</evidence>
<evidence type="ECO:0000313" key="3">
    <source>
        <dbReference type="EMBL" id="MFC4618255.1"/>
    </source>
</evidence>
<reference evidence="4" key="1">
    <citation type="journal article" date="2019" name="Int. J. Syst. Evol. Microbiol.">
        <title>The Global Catalogue of Microorganisms (GCM) 10K type strain sequencing project: providing services to taxonomists for standard genome sequencing and annotation.</title>
        <authorList>
            <consortium name="The Broad Institute Genomics Platform"/>
            <consortium name="The Broad Institute Genome Sequencing Center for Infectious Disease"/>
            <person name="Wu L."/>
            <person name="Ma J."/>
        </authorList>
    </citation>
    <scope>NUCLEOTIDE SEQUENCE [LARGE SCALE GENOMIC DNA]</scope>
    <source>
        <strain evidence="4">CGMCC 1.16306</strain>
    </source>
</reference>
<accession>A0ABV9GLY9</accession>
<dbReference type="PIRSF" id="PIRSF003230">
    <property type="entry name" value="YbgC"/>
    <property type="match status" value="1"/>
</dbReference>
<sequence>MKTRSRLRVRYSETDQMGIVHHSRYINWFEVGRTDYIRELDKSYAEIEREGLYLPVIAAELKYKSPAKYDEFVLVETTIAEYNGVRIKFHYRILREEDSETLVTGFTEHCWTTTDMRPTKLKKIWPELHDHILTSMEG</sequence>
<dbReference type="PROSITE" id="PS01328">
    <property type="entry name" value="4HBCOA_THIOESTERASE"/>
    <property type="match status" value="1"/>
</dbReference>
<keyword evidence="2 3" id="KW-0378">Hydrolase</keyword>
<dbReference type="Pfam" id="PF13279">
    <property type="entry name" value="4HBT_2"/>
    <property type="match status" value="1"/>
</dbReference>
<dbReference type="GO" id="GO:0016787">
    <property type="term" value="F:hydrolase activity"/>
    <property type="evidence" value="ECO:0007669"/>
    <property type="project" value="UniProtKB-KW"/>
</dbReference>
<dbReference type="EC" id="3.1.2.-" evidence="3"/>
<dbReference type="Gene3D" id="3.10.129.10">
    <property type="entry name" value="Hotdog Thioesterase"/>
    <property type="match status" value="1"/>
</dbReference>
<protein>
    <submittedName>
        <fullName evidence="3">Acyl-CoA thioesterase</fullName>
        <ecNumber evidence="3">3.1.2.-</ecNumber>
    </submittedName>
</protein>
<name>A0ABV9GLY9_9BACL</name>
<dbReference type="CDD" id="cd00586">
    <property type="entry name" value="4HBT"/>
    <property type="match status" value="1"/>
</dbReference>
<evidence type="ECO:0000313" key="4">
    <source>
        <dbReference type="Proteomes" id="UP001596022"/>
    </source>
</evidence>
<proteinExistence type="inferred from homology"/>
<dbReference type="InterPro" id="IPR008272">
    <property type="entry name" value="HB-CoA_thioesterase_AS"/>
</dbReference>
<keyword evidence="4" id="KW-1185">Reference proteome</keyword>
<dbReference type="Proteomes" id="UP001596022">
    <property type="component" value="Unassembled WGS sequence"/>
</dbReference>
<dbReference type="InterPro" id="IPR029069">
    <property type="entry name" value="HotDog_dom_sf"/>
</dbReference>
<evidence type="ECO:0000256" key="1">
    <source>
        <dbReference type="ARBA" id="ARBA00005953"/>
    </source>
</evidence>
<dbReference type="SUPFAM" id="SSF54637">
    <property type="entry name" value="Thioesterase/thiol ester dehydrase-isomerase"/>
    <property type="match status" value="1"/>
</dbReference>
<organism evidence="3 4">
    <name type="scientific">Camelliibacillus cellulosilyticus</name>
    <dbReference type="NCBI Taxonomy" id="2174486"/>
    <lineage>
        <taxon>Bacteria</taxon>
        <taxon>Bacillati</taxon>
        <taxon>Bacillota</taxon>
        <taxon>Bacilli</taxon>
        <taxon>Bacillales</taxon>
        <taxon>Sporolactobacillaceae</taxon>
        <taxon>Camelliibacillus</taxon>
    </lineage>
</organism>
<dbReference type="InterPro" id="IPR006684">
    <property type="entry name" value="YbgC/YbaW"/>
</dbReference>
<comment type="similarity">
    <text evidence="1">Belongs to the 4-hydroxybenzoyl-CoA thioesterase family.</text>
</comment>
<dbReference type="RefSeq" id="WP_376845254.1">
    <property type="nucleotide sequence ID" value="NZ_JBHSFW010000001.1"/>
</dbReference>
<gene>
    <name evidence="3" type="ORF">ACFO4N_05870</name>
</gene>
<dbReference type="EMBL" id="JBHSFW010000001">
    <property type="protein sequence ID" value="MFC4618255.1"/>
    <property type="molecule type" value="Genomic_DNA"/>
</dbReference>
<dbReference type="PANTHER" id="PTHR31793:SF27">
    <property type="entry name" value="NOVEL THIOESTERASE SUPERFAMILY DOMAIN AND SAPOSIN A-TYPE DOMAIN CONTAINING PROTEIN (0610012H03RIK)"/>
    <property type="match status" value="1"/>
</dbReference>
<comment type="caution">
    <text evidence="3">The sequence shown here is derived from an EMBL/GenBank/DDBJ whole genome shotgun (WGS) entry which is preliminary data.</text>
</comment>
<dbReference type="InterPro" id="IPR050563">
    <property type="entry name" value="4-hydroxybenzoyl-CoA_TE"/>
</dbReference>
<dbReference type="NCBIfam" id="TIGR00051">
    <property type="entry name" value="YbgC/FadM family acyl-CoA thioesterase"/>
    <property type="match status" value="1"/>
</dbReference>
<dbReference type="PANTHER" id="PTHR31793">
    <property type="entry name" value="4-HYDROXYBENZOYL-COA THIOESTERASE FAMILY MEMBER"/>
    <property type="match status" value="1"/>
</dbReference>